<sequence length="61" mass="6608">MRPHGQREEKTDMEAMYLVFAVAALCCLGLLTPLLYAVLAAGGLLARLLYAIMTLIGRGAR</sequence>
<proteinExistence type="predicted"/>
<feature type="transmembrane region" description="Helical" evidence="1">
    <location>
        <begin position="37"/>
        <end position="56"/>
    </location>
</feature>
<keyword evidence="1" id="KW-0472">Membrane</keyword>
<dbReference type="HOGENOM" id="CLU_2913221_0_0_11"/>
<feature type="transmembrane region" description="Helical" evidence="1">
    <location>
        <begin position="12"/>
        <end position="31"/>
    </location>
</feature>
<protein>
    <submittedName>
        <fullName evidence="2">Uncharacterized protein</fullName>
    </submittedName>
</protein>
<keyword evidence="1" id="KW-0812">Transmembrane</keyword>
<name>E0QAN5_9BIFI</name>
<gene>
    <name evidence="2" type="ORF">HMPREF0168_2193</name>
</gene>
<evidence type="ECO:0000313" key="3">
    <source>
        <dbReference type="Proteomes" id="UP000003323"/>
    </source>
</evidence>
<organism evidence="2 3">
    <name type="scientific">Bifidobacterium dentium ATCC 27679</name>
    <dbReference type="NCBI Taxonomy" id="871562"/>
    <lineage>
        <taxon>Bacteria</taxon>
        <taxon>Bacillati</taxon>
        <taxon>Actinomycetota</taxon>
        <taxon>Actinomycetes</taxon>
        <taxon>Bifidobacteriales</taxon>
        <taxon>Bifidobacteriaceae</taxon>
        <taxon>Bifidobacterium</taxon>
    </lineage>
</organism>
<keyword evidence="1" id="KW-1133">Transmembrane helix</keyword>
<dbReference type="EMBL" id="AEEQ01000015">
    <property type="protein sequence ID" value="EFM40383.1"/>
    <property type="molecule type" value="Genomic_DNA"/>
</dbReference>
<dbReference type="Proteomes" id="UP000003323">
    <property type="component" value="Unassembled WGS sequence"/>
</dbReference>
<comment type="caution">
    <text evidence="2">The sequence shown here is derived from an EMBL/GenBank/DDBJ whole genome shotgun (WGS) entry which is preliminary data.</text>
</comment>
<accession>E0QAN5</accession>
<dbReference type="AlphaFoldDB" id="E0QAN5"/>
<evidence type="ECO:0000313" key="2">
    <source>
        <dbReference type="EMBL" id="EFM40383.1"/>
    </source>
</evidence>
<reference evidence="2 3" key="1">
    <citation type="submission" date="2010-08" db="EMBL/GenBank/DDBJ databases">
        <authorList>
            <person name="Muzny D."/>
            <person name="Qin X."/>
            <person name="Deng J."/>
            <person name="Jiang H."/>
            <person name="Liu Y."/>
            <person name="Qu J."/>
            <person name="Song X.-Z."/>
            <person name="Zhang L."/>
            <person name="Thornton R."/>
            <person name="Coyle M."/>
            <person name="Francisco L."/>
            <person name="Jackson L."/>
            <person name="Javaid M."/>
            <person name="Korchina V."/>
            <person name="Kovar C."/>
            <person name="Mata R."/>
            <person name="Mathew T."/>
            <person name="Ngo R."/>
            <person name="Nguyen L."/>
            <person name="Nguyen N."/>
            <person name="Okwuonu G."/>
            <person name="Ongeri F."/>
            <person name="Pham C."/>
            <person name="Simmons D."/>
            <person name="Wilczek-Boney K."/>
            <person name="Hale W."/>
            <person name="Jakkamsetti A."/>
            <person name="Pham P."/>
            <person name="Ruth R."/>
            <person name="San Lucas F."/>
            <person name="Warren J."/>
            <person name="Zhang J."/>
            <person name="Zhao Z."/>
            <person name="Zhou C."/>
            <person name="Zhu D."/>
            <person name="Lee S."/>
            <person name="Bess C."/>
            <person name="Blankenburg K."/>
            <person name="Forbes L."/>
            <person name="Fu Q."/>
            <person name="Gubbala S."/>
            <person name="Hirani K."/>
            <person name="Jayaseelan J.C."/>
            <person name="Lara F."/>
            <person name="Munidasa M."/>
            <person name="Palculict T."/>
            <person name="Patil S."/>
            <person name="Pu L.-L."/>
            <person name="Saada N."/>
            <person name="Tang L."/>
            <person name="Weissenberger G."/>
            <person name="Zhu Y."/>
            <person name="Hemphill L."/>
            <person name="Shang Y."/>
            <person name="Youmans B."/>
            <person name="Ayvaz T."/>
            <person name="Ross M."/>
            <person name="Santibanez J."/>
            <person name="Aqrawi P."/>
            <person name="Gross S."/>
            <person name="Joshi V."/>
            <person name="Fowler G."/>
            <person name="Nazareth L."/>
            <person name="Reid J."/>
            <person name="Worley K."/>
            <person name="Petrosino J."/>
            <person name="Highlander S."/>
            <person name="Gibbs R."/>
        </authorList>
    </citation>
    <scope>NUCLEOTIDE SEQUENCE [LARGE SCALE GENOMIC DNA]</scope>
    <source>
        <strain evidence="2 3">ATCC 27679</strain>
    </source>
</reference>
<evidence type="ECO:0000256" key="1">
    <source>
        <dbReference type="SAM" id="Phobius"/>
    </source>
</evidence>